<proteinExistence type="inferred from homology"/>
<evidence type="ECO:0000259" key="2">
    <source>
        <dbReference type="Pfam" id="PF01645"/>
    </source>
</evidence>
<dbReference type="Pfam" id="PF01645">
    <property type="entry name" value="Glu_synthase"/>
    <property type="match status" value="1"/>
</dbReference>
<feature type="domain" description="Glutamate synthase" evidence="2">
    <location>
        <begin position="7"/>
        <end position="38"/>
    </location>
</feature>
<evidence type="ECO:0000256" key="1">
    <source>
        <dbReference type="ARBA" id="ARBA00009716"/>
    </source>
</evidence>
<dbReference type="Gramene" id="ORUFI07G27210.2">
    <property type="protein sequence ID" value="ORUFI07G27210.2"/>
    <property type="gene ID" value="ORUFI07G27210"/>
</dbReference>
<accession>A0A0E0QCQ9</accession>
<keyword evidence="4" id="KW-1185">Reference proteome</keyword>
<organism evidence="3 4">
    <name type="scientific">Oryza rufipogon</name>
    <name type="common">Brownbeard rice</name>
    <name type="synonym">Asian wild rice</name>
    <dbReference type="NCBI Taxonomy" id="4529"/>
    <lineage>
        <taxon>Eukaryota</taxon>
        <taxon>Viridiplantae</taxon>
        <taxon>Streptophyta</taxon>
        <taxon>Embryophyta</taxon>
        <taxon>Tracheophyta</taxon>
        <taxon>Spermatophyta</taxon>
        <taxon>Magnoliopsida</taxon>
        <taxon>Liliopsida</taxon>
        <taxon>Poales</taxon>
        <taxon>Poaceae</taxon>
        <taxon>BOP clade</taxon>
        <taxon>Oryzoideae</taxon>
        <taxon>Oryzeae</taxon>
        <taxon>Oryzinae</taxon>
        <taxon>Oryza</taxon>
    </lineage>
</organism>
<dbReference type="HOGENOM" id="CLU_2444738_0_0_1"/>
<name>A0A0E0QCQ9_ORYRU</name>
<dbReference type="InterPro" id="IPR013785">
    <property type="entry name" value="Aldolase_TIM"/>
</dbReference>
<evidence type="ECO:0000313" key="3">
    <source>
        <dbReference type="EnsemblPlants" id="ORUFI07G27210.2"/>
    </source>
</evidence>
<sequence>MYFCHTSDYDGGTGARPISLIKHSAGPWELGLSEAHQISDVIENEEGQSFGCFLTPGILRKLREANDYVGKPAEPGQLLRVAGPWLRRWS</sequence>
<evidence type="ECO:0000313" key="4">
    <source>
        <dbReference type="Proteomes" id="UP000008022"/>
    </source>
</evidence>
<comment type="similarity">
    <text evidence="1">Belongs to the glutamate synthase family.</text>
</comment>
<dbReference type="STRING" id="4529.A0A0E0QCQ9"/>
<dbReference type="EnsemblPlants" id="ORUFI07G27210.2">
    <property type="protein sequence ID" value="ORUFI07G27210.2"/>
    <property type="gene ID" value="ORUFI07G27210"/>
</dbReference>
<dbReference type="Gene3D" id="3.20.20.70">
    <property type="entry name" value="Aldolase class I"/>
    <property type="match status" value="1"/>
</dbReference>
<dbReference type="GO" id="GO:0015930">
    <property type="term" value="F:glutamate synthase activity"/>
    <property type="evidence" value="ECO:0007669"/>
    <property type="project" value="InterPro"/>
</dbReference>
<reference evidence="4" key="1">
    <citation type="submission" date="2013-06" db="EMBL/GenBank/DDBJ databases">
        <authorList>
            <person name="Zhao Q."/>
        </authorList>
    </citation>
    <scope>NUCLEOTIDE SEQUENCE</scope>
    <source>
        <strain evidence="4">cv. W1943</strain>
    </source>
</reference>
<reference evidence="3" key="2">
    <citation type="submission" date="2015-06" db="UniProtKB">
        <authorList>
            <consortium name="EnsemblPlants"/>
        </authorList>
    </citation>
    <scope>IDENTIFICATION</scope>
</reference>
<dbReference type="AlphaFoldDB" id="A0A0E0QCQ9"/>
<dbReference type="Proteomes" id="UP000008022">
    <property type="component" value="Unassembled WGS sequence"/>
</dbReference>
<protein>
    <recommendedName>
        <fullName evidence="2">Glutamate synthase domain-containing protein</fullName>
    </recommendedName>
</protein>
<dbReference type="GO" id="GO:0006537">
    <property type="term" value="P:glutamate biosynthetic process"/>
    <property type="evidence" value="ECO:0007669"/>
    <property type="project" value="InterPro"/>
</dbReference>
<dbReference type="InterPro" id="IPR002932">
    <property type="entry name" value="Glu_synthdom"/>
</dbReference>